<evidence type="ECO:0000313" key="1">
    <source>
        <dbReference type="EMBL" id="KOG00363.1"/>
    </source>
</evidence>
<protein>
    <submittedName>
        <fullName evidence="1">Uncharacterized protein</fullName>
    </submittedName>
</protein>
<dbReference type="AlphaFoldDB" id="A0A0L8IFY6"/>
<reference evidence="1" key="1">
    <citation type="submission" date="2015-07" db="EMBL/GenBank/DDBJ databases">
        <title>MeaNS - Measles Nucleotide Surveillance Program.</title>
        <authorList>
            <person name="Tran T."/>
            <person name="Druce J."/>
        </authorList>
    </citation>
    <scope>NUCLEOTIDE SEQUENCE</scope>
    <source>
        <strain evidence="1">UCB-OBI-ISO-001</strain>
        <tissue evidence="1">Gonad</tissue>
    </source>
</reference>
<accession>A0A0L8IFY6</accession>
<gene>
    <name evidence="1" type="ORF">OCBIM_22005002mg</name>
</gene>
<dbReference type="EMBL" id="KQ415811">
    <property type="protein sequence ID" value="KOG00363.1"/>
    <property type="molecule type" value="Genomic_DNA"/>
</dbReference>
<sequence length="60" mass="7311">MKLNSYILVCTRPHIHIRDKFRNTFMLYLHMHTYAYEHTHTHTHTHTHRSQATILLEIVT</sequence>
<organism evidence="1">
    <name type="scientific">Octopus bimaculoides</name>
    <name type="common">California two-spotted octopus</name>
    <dbReference type="NCBI Taxonomy" id="37653"/>
    <lineage>
        <taxon>Eukaryota</taxon>
        <taxon>Metazoa</taxon>
        <taxon>Spiralia</taxon>
        <taxon>Lophotrochozoa</taxon>
        <taxon>Mollusca</taxon>
        <taxon>Cephalopoda</taxon>
        <taxon>Coleoidea</taxon>
        <taxon>Octopodiformes</taxon>
        <taxon>Octopoda</taxon>
        <taxon>Incirrata</taxon>
        <taxon>Octopodidae</taxon>
        <taxon>Octopus</taxon>
    </lineage>
</organism>
<proteinExistence type="predicted"/>
<name>A0A0L8IFY6_OCTBM</name>